<evidence type="ECO:0000256" key="1">
    <source>
        <dbReference type="ARBA" id="ARBA00012089"/>
    </source>
</evidence>
<feature type="region of interest" description="Disordered" evidence="6">
    <location>
        <begin position="101"/>
        <end position="202"/>
    </location>
</feature>
<evidence type="ECO:0000256" key="6">
    <source>
        <dbReference type="SAM" id="MobiDB-lite"/>
    </source>
</evidence>
<dbReference type="InterPro" id="IPR030662">
    <property type="entry name" value="DPH6/MJ0570"/>
</dbReference>
<dbReference type="InterPro" id="IPR002761">
    <property type="entry name" value="Diphthami_syn_dom"/>
</dbReference>
<name>A0AAD5RKA8_9PEZI</name>
<dbReference type="CDD" id="cd01994">
    <property type="entry name" value="AANH_PF0828-like"/>
    <property type="match status" value="1"/>
</dbReference>
<dbReference type="Pfam" id="PF01042">
    <property type="entry name" value="Ribonuc_L-PSP"/>
    <property type="match status" value="1"/>
</dbReference>
<dbReference type="Proteomes" id="UP001201980">
    <property type="component" value="Unassembled WGS sequence"/>
</dbReference>
<dbReference type="GO" id="GO:0017183">
    <property type="term" value="P:protein histidyl modification to diphthamide"/>
    <property type="evidence" value="ECO:0007669"/>
    <property type="project" value="TreeGrafter"/>
</dbReference>
<comment type="caution">
    <text evidence="8">The sequence shown here is derived from an EMBL/GenBank/DDBJ whole genome shotgun (WGS) entry which is preliminary data.</text>
</comment>
<reference evidence="8" key="1">
    <citation type="submission" date="2022-07" db="EMBL/GenBank/DDBJ databases">
        <title>Draft genome sequence of Zalerion maritima ATCC 34329, a (micro)plastics degrading marine fungus.</title>
        <authorList>
            <person name="Paco A."/>
            <person name="Goncalves M.F.M."/>
            <person name="Rocha-Santos T.A.P."/>
            <person name="Alves A."/>
        </authorList>
    </citation>
    <scope>NUCLEOTIDE SEQUENCE</scope>
    <source>
        <strain evidence="8">ATCC 34329</strain>
    </source>
</reference>
<evidence type="ECO:0000259" key="7">
    <source>
        <dbReference type="Pfam" id="PF01902"/>
    </source>
</evidence>
<dbReference type="Gene3D" id="3.90.1490.10">
    <property type="entry name" value="putative n-type atp pyrophosphatase, domain 2"/>
    <property type="match status" value="1"/>
</dbReference>
<dbReference type="GO" id="GO:0017178">
    <property type="term" value="F:diphthine-ammonia ligase activity"/>
    <property type="evidence" value="ECO:0007669"/>
    <property type="project" value="UniProtKB-EC"/>
</dbReference>
<protein>
    <recommendedName>
        <fullName evidence="2">Diphthine--ammonia ligase</fullName>
        <ecNumber evidence="1">6.3.1.14</ecNumber>
    </recommendedName>
    <alternativeName>
        <fullName evidence="3">Diphthamide synthase</fullName>
    </alternativeName>
    <alternativeName>
        <fullName evidence="4">Diphthamide synthetase</fullName>
    </alternativeName>
</protein>
<dbReference type="PANTHER" id="PTHR12196">
    <property type="entry name" value="DOMAIN OF UNKNOWN FUNCTION 71 DUF71 -CONTAINING PROTEIN"/>
    <property type="match status" value="1"/>
</dbReference>
<keyword evidence="9" id="KW-1185">Reference proteome</keyword>
<dbReference type="AlphaFoldDB" id="A0AAD5RKA8"/>
<evidence type="ECO:0000313" key="8">
    <source>
        <dbReference type="EMBL" id="KAJ2895754.1"/>
    </source>
</evidence>
<feature type="domain" description="Diphthamide synthase" evidence="7">
    <location>
        <begin position="330"/>
        <end position="483"/>
    </location>
</feature>
<evidence type="ECO:0000256" key="3">
    <source>
        <dbReference type="ARBA" id="ARBA00029814"/>
    </source>
</evidence>
<dbReference type="InterPro" id="IPR006175">
    <property type="entry name" value="YjgF/YER057c/UK114"/>
</dbReference>
<organism evidence="8 9">
    <name type="scientific">Zalerion maritima</name>
    <dbReference type="NCBI Taxonomy" id="339359"/>
    <lineage>
        <taxon>Eukaryota</taxon>
        <taxon>Fungi</taxon>
        <taxon>Dikarya</taxon>
        <taxon>Ascomycota</taxon>
        <taxon>Pezizomycotina</taxon>
        <taxon>Sordariomycetes</taxon>
        <taxon>Lulworthiomycetidae</taxon>
        <taxon>Lulworthiales</taxon>
        <taxon>Lulworthiaceae</taxon>
        <taxon>Zalerion</taxon>
    </lineage>
</organism>
<dbReference type="EMBL" id="JAKWBI020000378">
    <property type="protein sequence ID" value="KAJ2895754.1"/>
    <property type="molecule type" value="Genomic_DNA"/>
</dbReference>
<evidence type="ECO:0000256" key="4">
    <source>
        <dbReference type="ARBA" id="ARBA00031552"/>
    </source>
</evidence>
<proteinExistence type="predicted"/>
<accession>A0AAD5RKA8</accession>
<dbReference type="PANTHER" id="PTHR12196:SF2">
    <property type="entry name" value="DIPHTHINE--AMMONIA LIGASE"/>
    <property type="match status" value="1"/>
</dbReference>
<dbReference type="Pfam" id="PF01902">
    <property type="entry name" value="Diphthami_syn_2"/>
    <property type="match status" value="1"/>
</dbReference>
<dbReference type="Gene3D" id="3.30.1330.40">
    <property type="entry name" value="RutC-like"/>
    <property type="match status" value="2"/>
</dbReference>
<feature type="compositionally biased region" description="Low complexity" evidence="6">
    <location>
        <begin position="181"/>
        <end position="193"/>
    </location>
</feature>
<dbReference type="InterPro" id="IPR014729">
    <property type="entry name" value="Rossmann-like_a/b/a_fold"/>
</dbReference>
<evidence type="ECO:0000313" key="9">
    <source>
        <dbReference type="Proteomes" id="UP001201980"/>
    </source>
</evidence>
<evidence type="ECO:0000256" key="2">
    <source>
        <dbReference type="ARBA" id="ARBA00018426"/>
    </source>
</evidence>
<dbReference type="InterPro" id="IPR035959">
    <property type="entry name" value="RutC-like_sf"/>
</dbReference>
<gene>
    <name evidence="8" type="ORF">MKZ38_006194</name>
</gene>
<dbReference type="EC" id="6.3.1.14" evidence="1"/>
<sequence>MASTSAERLNVIALISGGKDSFYTILHCLRHGHRVVALANLYPPPPDKPMRGQEEEDLNSFMYQTAGHQLIPLYQAATGIPLYRGLIVGRAVQSGITYDAPRCPSPSSASAAASGQEQTKERDWPSGPPAKSVGTAHATPALSERQDAESPDSVGVGTPAAFVVSNDPEILEGDISSPVAGPQSQHQQSGPQDGDSKRGQMVMGAAGQQRLGTRSHPAIGSSLSDAGAINSARHAAAACSRTTRPEIASSMEHVGSPLREGAGSVTGRAAIAPQNLDHLGGTSTTGGTSCVAVHPSRSTCAQNRRGDQICDCPSKDCTILEDLSETDRDETESMTSLLETILAAHPEANALCAGAILSTYQRVRVESVASRLGLTPLAFLWKFPILPPPDGQLCPDPAQLLTDMRAAGLSARVVKVASAGLDDDFLWEEVTSPRGIARLNKAVTRFGAHGDGAIIGEGGEFETLVVDGPPQLFKCRIQVDDQSMVVVREGGGCSWLGFGEGKVMPKLDHELPSDGDLCVRVPHALDSKFQAVHTTALEGGENCAVPKGSLPDPPDMHQLPDGGSKLGPVDGVETWVGVCTGYAQSVQDGTRQVMKQFRDRLSAAGLPSTAVISSLVVLRKMSDFAAFNSSYGSSFPNPLPPARVCIGCGDSVPQALNVLVYLTVLAGSRALSILSAAGRQGLHVQSRSYWAPANIGPYSQAIEAPLVPGLSTSFTNADPISSQPIGVAIAGQIPLIPATMLLPDPTEDSVKDMAGGLVLSLQHLWRIAVDVGVQWFVGAVAYIPKSSNGEAGKEEVQQAARLTNMIWNEAHLSGVCGDLNDSGTEDDESGGPDLWDRKFNPDFQMLGTEPKGKREDVPDWNIFVSTRGNIDTKTSTATTRQALVPSVFVAEVDSLPRSAPVEWHVPLSLRALPEGSVQKSFSRTDRTSTGWAWTAEHLVIDLGVENKRFVHSTVSVTSEVKGGQVVISHLLDELRKCWLESLRGDFDGCLTETTDAVGLDVFPYLVYVDEARLRALEDLDVEENILDTPVVPCSSSDRWESSSRKALPGPLLPAVQLWTVQGLEAEASGGGATNGAEGVGNRFPLPFVFYCTKVLSPWQDMAWVSGCHDGKATMEDHE</sequence>
<dbReference type="SUPFAM" id="SSF52402">
    <property type="entry name" value="Adenine nucleotide alpha hydrolases-like"/>
    <property type="match status" value="2"/>
</dbReference>
<dbReference type="SUPFAM" id="SSF55298">
    <property type="entry name" value="YjgF-like"/>
    <property type="match status" value="2"/>
</dbReference>
<evidence type="ECO:0000256" key="5">
    <source>
        <dbReference type="ARBA" id="ARBA00048108"/>
    </source>
</evidence>
<feature type="compositionally biased region" description="Low complexity" evidence="6">
    <location>
        <begin position="101"/>
        <end position="114"/>
    </location>
</feature>
<dbReference type="Gene3D" id="3.40.50.620">
    <property type="entry name" value="HUPs"/>
    <property type="match status" value="2"/>
</dbReference>
<comment type="catalytic activity">
    <reaction evidence="5">
        <text>diphthine-[translation elongation factor 2] + NH4(+) + ATP = diphthamide-[translation elongation factor 2] + AMP + diphosphate + H(+)</text>
        <dbReference type="Rhea" id="RHEA:19753"/>
        <dbReference type="Rhea" id="RHEA-COMP:10172"/>
        <dbReference type="Rhea" id="RHEA-COMP:10174"/>
        <dbReference type="ChEBI" id="CHEBI:15378"/>
        <dbReference type="ChEBI" id="CHEBI:16692"/>
        <dbReference type="ChEBI" id="CHEBI:28938"/>
        <dbReference type="ChEBI" id="CHEBI:30616"/>
        <dbReference type="ChEBI" id="CHEBI:33019"/>
        <dbReference type="ChEBI" id="CHEBI:82696"/>
        <dbReference type="ChEBI" id="CHEBI:456215"/>
        <dbReference type="EC" id="6.3.1.14"/>
    </reaction>
</comment>